<feature type="domain" description="AsmA" evidence="2">
    <location>
        <begin position="1"/>
        <end position="597"/>
    </location>
</feature>
<dbReference type="OrthoDB" id="9766390at2"/>
<sequence length="716" mass="77366">MKKVFLILGAMLLTVVVAVSAVLLMVDPNQFKPVIVQQTKQQAGLDLIIEGDLSWSIYPSIGLSLGKTELRNPEGFSNENLLKIDSINVDISLLPMLSKELVIGDVSMDGAEIYLETLKNGQTNLDFLTKQEAQTDTTQPKVSEVPSAGEEPEGVAEETEQSRAWGGRLAGISITQARLEINNQQTGEHTKLYDVGLSVSEFEANKWTAITFSAKGSSNQQMFSASGQAQLKLSQGLSDYALKDIQLEAAFNDPTTDIASAKVSLDTFEFDKKNRMDFSVEGTAADTDIDLNGSSNLTIDKAISHVVMDELTLGSAFSGAALPRSPLQVDMNASLSFDINKQQLELALEKLALDDITLDGQSEVTLGAVPKVRFSLHSPDVDMDKFLGLNDVKAGSEGQADSVSGENAAGAEQTQTEPDLSVLKTLDIKGDIRIDKLKASNARMQNVNLIVSVNRGVVELSSFESELYDGSIRATAHLDARKTPATYRINKQIKGIKVLPLLKDVAGSDVLEGTGNIDVDVRGHGLTPSGIQKNLTGTVDINFADGAVNGINVAQLIRSNYAKLKGQSVAETNEPQKTDFTALTSTINLKNGVAETSNLHMQSPLLRIQGEGEANYIKQTIDFLINTSLVGTLEGQGGKDINELNNVTIPLRIRGGWSSPKFSIELAEILKQKEAQRLKEKAKEEAERGLKNLLGDKAGDDETKALTDKLFNKLFN</sequence>
<dbReference type="PANTHER" id="PTHR30441:SF4">
    <property type="entry name" value="PROTEIN ASMA"/>
    <property type="match status" value="1"/>
</dbReference>
<dbReference type="AlphaFoldDB" id="A0A2U3BE18"/>
<gene>
    <name evidence="3" type="ORF">DI392_01665</name>
</gene>
<dbReference type="InterPro" id="IPR007844">
    <property type="entry name" value="AsmA"/>
</dbReference>
<dbReference type="GO" id="GO:0090313">
    <property type="term" value="P:regulation of protein targeting to membrane"/>
    <property type="evidence" value="ECO:0007669"/>
    <property type="project" value="TreeGrafter"/>
</dbReference>
<dbReference type="RefSeq" id="WP_109318165.1">
    <property type="nucleotide sequence ID" value="NZ_QFWT01000001.1"/>
</dbReference>
<evidence type="ECO:0000259" key="2">
    <source>
        <dbReference type="Pfam" id="PF05170"/>
    </source>
</evidence>
<feature type="region of interest" description="Disordered" evidence="1">
    <location>
        <begin position="132"/>
        <end position="162"/>
    </location>
</feature>
<comment type="caution">
    <text evidence="3">The sequence shown here is derived from an EMBL/GenBank/DDBJ whole genome shotgun (WGS) entry which is preliminary data.</text>
</comment>
<feature type="compositionally biased region" description="Polar residues" evidence="1">
    <location>
        <begin position="132"/>
        <end position="141"/>
    </location>
</feature>
<protein>
    <submittedName>
        <fullName evidence="3">AsmA family protein</fullName>
    </submittedName>
</protein>
<proteinExistence type="predicted"/>
<keyword evidence="4" id="KW-1185">Reference proteome</keyword>
<reference evidence="3 4" key="1">
    <citation type="submission" date="2018-05" db="EMBL/GenBank/DDBJ databases">
        <title>Vibrio limimaris sp. nov., isolated from marine sediment.</title>
        <authorList>
            <person name="Li C.-M."/>
        </authorList>
    </citation>
    <scope>NUCLEOTIDE SEQUENCE [LARGE SCALE GENOMIC DNA]</scope>
    <source>
        <strain evidence="3 4">E4404</strain>
    </source>
</reference>
<dbReference type="Proteomes" id="UP000245362">
    <property type="component" value="Unassembled WGS sequence"/>
</dbReference>
<organism evidence="3 4">
    <name type="scientific">Vibrio albus</name>
    <dbReference type="NCBI Taxonomy" id="2200953"/>
    <lineage>
        <taxon>Bacteria</taxon>
        <taxon>Pseudomonadati</taxon>
        <taxon>Pseudomonadota</taxon>
        <taxon>Gammaproteobacteria</taxon>
        <taxon>Vibrionales</taxon>
        <taxon>Vibrionaceae</taxon>
        <taxon>Vibrio</taxon>
    </lineage>
</organism>
<dbReference type="Pfam" id="PF05170">
    <property type="entry name" value="AsmA"/>
    <property type="match status" value="1"/>
</dbReference>
<dbReference type="PANTHER" id="PTHR30441">
    <property type="entry name" value="DUF748 DOMAIN-CONTAINING PROTEIN"/>
    <property type="match status" value="1"/>
</dbReference>
<evidence type="ECO:0000313" key="4">
    <source>
        <dbReference type="Proteomes" id="UP000245362"/>
    </source>
</evidence>
<dbReference type="EMBL" id="QFWT01000001">
    <property type="protein sequence ID" value="PWI35013.1"/>
    <property type="molecule type" value="Genomic_DNA"/>
</dbReference>
<feature type="region of interest" description="Disordered" evidence="1">
    <location>
        <begin position="397"/>
        <end position="416"/>
    </location>
</feature>
<feature type="compositionally biased region" description="Acidic residues" evidence="1">
    <location>
        <begin position="150"/>
        <end position="159"/>
    </location>
</feature>
<dbReference type="GO" id="GO:0005886">
    <property type="term" value="C:plasma membrane"/>
    <property type="evidence" value="ECO:0007669"/>
    <property type="project" value="TreeGrafter"/>
</dbReference>
<evidence type="ECO:0000256" key="1">
    <source>
        <dbReference type="SAM" id="MobiDB-lite"/>
    </source>
</evidence>
<dbReference type="InterPro" id="IPR052894">
    <property type="entry name" value="AsmA-related"/>
</dbReference>
<accession>A0A2U3BE18</accession>
<name>A0A2U3BE18_9VIBR</name>
<evidence type="ECO:0000313" key="3">
    <source>
        <dbReference type="EMBL" id="PWI35013.1"/>
    </source>
</evidence>